<evidence type="ECO:0000313" key="10">
    <source>
        <dbReference type="Proteomes" id="UP000156319"/>
    </source>
</evidence>
<dbReference type="GO" id="GO:0030430">
    <property type="term" value="C:host cell cytoplasm"/>
    <property type="evidence" value="ECO:0007669"/>
    <property type="project" value="UniProtKB-SubCell"/>
</dbReference>
<dbReference type="Pfam" id="PF04528">
    <property type="entry name" value="Adeno_E4_34"/>
    <property type="match status" value="1"/>
</dbReference>
<evidence type="ECO:0000256" key="5">
    <source>
        <dbReference type="ARBA" id="ARBA00022562"/>
    </source>
</evidence>
<dbReference type="EMBL" id="KT013209">
    <property type="protein sequence ID" value="ALM55137.1"/>
    <property type="molecule type" value="Genomic_DNA"/>
</dbReference>
<evidence type="ECO:0000256" key="3">
    <source>
        <dbReference type="ARBA" id="ARBA00006872"/>
    </source>
</evidence>
<keyword evidence="4" id="KW-0244">Early protein</keyword>
<dbReference type="RefSeq" id="YP_009361347.1">
    <property type="nucleotide sequence ID" value="NC_034382.1"/>
</dbReference>
<evidence type="ECO:0000256" key="2">
    <source>
        <dbReference type="ARBA" id="ARBA00004192"/>
    </source>
</evidence>
<dbReference type="InterPro" id="IPR007615">
    <property type="entry name" value="Adenovirus_E4_30/34"/>
</dbReference>
<name>A0A1C8EGP2_9ADEN</name>
<evidence type="ECO:0000256" key="4">
    <source>
        <dbReference type="ARBA" id="ARBA00022518"/>
    </source>
</evidence>
<comment type="similarity">
    <text evidence="3">Belongs to the adenoviridae E4 30 to 34 kDa protein family.</text>
</comment>
<evidence type="ECO:0000313" key="9">
    <source>
        <dbReference type="EMBL" id="ALM55137.1"/>
    </source>
</evidence>
<dbReference type="GO" id="GO:0042025">
    <property type="term" value="C:host cell nucleus"/>
    <property type="evidence" value="ECO:0007669"/>
    <property type="project" value="UniProtKB-SubCell"/>
</dbReference>
<evidence type="ECO:0000256" key="8">
    <source>
        <dbReference type="ARBA" id="ARBA00044760"/>
    </source>
</evidence>
<protein>
    <submittedName>
        <fullName evidence="9">E4 orf6</fullName>
    </submittedName>
</protein>
<keyword evidence="5" id="KW-1048">Host nucleus</keyword>
<evidence type="ECO:0000256" key="7">
    <source>
        <dbReference type="ARBA" id="ARBA00044723"/>
    </source>
</evidence>
<accession>A0A1C8EGP2</accession>
<evidence type="ECO:0000256" key="1">
    <source>
        <dbReference type="ARBA" id="ARBA00004147"/>
    </source>
</evidence>
<keyword evidence="6" id="KW-1035">Host cytoplasm</keyword>
<dbReference type="KEGG" id="vg:37627427"/>
<organism evidence="9 10">
    <name type="scientific">Cynomolgus adenovirus 1</name>
    <dbReference type="NCBI Taxonomy" id="507488"/>
    <lineage>
        <taxon>Viruses</taxon>
        <taxon>Varidnaviria</taxon>
        <taxon>Bamfordvirae</taxon>
        <taxon>Preplasmiviricota</taxon>
        <taxon>Polisuviricotina</taxon>
        <taxon>Pharingeaviricetes</taxon>
        <taxon>Rowavirales</taxon>
        <taxon>Adenoviridae</taxon>
        <taxon>Mastadenovirus</taxon>
        <taxon>Mastadenovirus longumcaudae</taxon>
        <taxon>Simian mastadenovirus B</taxon>
    </lineage>
</organism>
<comment type="function">
    <text evidence="7">Plays a major role to prevent cellular inhibition of viral genome replication by nuclear bodies. Assembles an SCF-like E3 ubiquitin ligase complex based on the cellular proteins ELOB, ELOC, CUL5 and RBX1, in cooperation with viral E1B-55K. This viral RING-type ligase ubiquitinates cellular substrates prior to proteasomal degradation: p53/TP53, LIG4, MRE11-RAD50-NBS1 (MRN) complex, ITGA3, DAXX and BLM.</text>
</comment>
<comment type="subunit">
    <text evidence="8">Interacts with E1B-55k.</text>
</comment>
<dbReference type="GeneID" id="37627427"/>
<sequence>MQRERRFRYRLGPYARHRLPPCEQPCSAAVMDDSQLSMDCDNFRMHNVAEVRGLPCCAGFIVLQEWPVLWDMVLTRWELYVLRTYLRVCVCCATLDVESRQLVHGHERWILHCHCRRPGSLQCKAGAVVLTRWFKMLVYGALINQRCLWYREVVNFNLPKEVCYVGSTCVRGRHLIYVRIRYDGHVGVVLANMSFGWSVLSYGILNNLVILGCTYCKDLSEIQMRCCARRTRALMLRAVRLIGEHTRSPLYRSCLEPRRQQLLRNLMLRAQPFTLRAYDGCENPWRSTGGD</sequence>
<reference evidence="10" key="1">
    <citation type="submission" date="2015-06" db="EMBL/GenBank/DDBJ databases">
        <title>Simian adenovirus.</title>
        <authorList>
            <person name="Zhang Q."/>
            <person name="Seto D."/>
            <person name="Dehghan S."/>
        </authorList>
    </citation>
    <scope>NUCLEOTIDE SEQUENCE [LARGE SCALE GENOMIC DNA]</scope>
</reference>
<evidence type="ECO:0000256" key="6">
    <source>
        <dbReference type="ARBA" id="ARBA00023200"/>
    </source>
</evidence>
<dbReference type="Proteomes" id="UP000156319">
    <property type="component" value="Genome"/>
</dbReference>
<comment type="subcellular location">
    <subcellularLocation>
        <location evidence="2">Host cytoplasm</location>
    </subcellularLocation>
    <subcellularLocation>
        <location evidence="1">Host nucleus</location>
    </subcellularLocation>
</comment>
<proteinExistence type="inferred from homology"/>